<evidence type="ECO:0000256" key="3">
    <source>
        <dbReference type="ARBA" id="ARBA00022448"/>
    </source>
</evidence>
<comment type="caution">
    <text evidence="9">The sequence shown here is derived from an EMBL/GenBank/DDBJ whole genome shotgun (WGS) entry which is preliminary data.</text>
</comment>
<dbReference type="EMBL" id="JACSQC010000001">
    <property type="protein sequence ID" value="MBD8042745.1"/>
    <property type="molecule type" value="Genomic_DNA"/>
</dbReference>
<evidence type="ECO:0000256" key="1">
    <source>
        <dbReference type="ARBA" id="ARBA00004651"/>
    </source>
</evidence>
<evidence type="ECO:0000256" key="6">
    <source>
        <dbReference type="ARBA" id="ARBA00022989"/>
    </source>
</evidence>
<gene>
    <name evidence="9" type="ORF">H9638_02855</name>
</gene>
<keyword evidence="7 8" id="KW-0472">Membrane</keyword>
<dbReference type="PANTHER" id="PTHR30472">
    <property type="entry name" value="FERRIC ENTEROBACTIN TRANSPORT SYSTEM PERMEASE PROTEIN"/>
    <property type="match status" value="1"/>
</dbReference>
<protein>
    <submittedName>
        <fullName evidence="9">Iron ABC transporter permease</fullName>
    </submittedName>
</protein>
<reference evidence="9 10" key="1">
    <citation type="submission" date="2020-08" db="EMBL/GenBank/DDBJ databases">
        <title>A Genomic Blueprint of the Chicken Gut Microbiome.</title>
        <authorList>
            <person name="Gilroy R."/>
            <person name="Ravi A."/>
            <person name="Getino M."/>
            <person name="Pursley I."/>
            <person name="Horton D.L."/>
            <person name="Alikhan N.-F."/>
            <person name="Baker D."/>
            <person name="Gharbi K."/>
            <person name="Hall N."/>
            <person name="Watson M."/>
            <person name="Adriaenssens E.M."/>
            <person name="Foster-Nyarko E."/>
            <person name="Jarju S."/>
            <person name="Secka A."/>
            <person name="Antonio M."/>
            <person name="Oren A."/>
            <person name="Chaudhuri R."/>
            <person name="La Ragione R.M."/>
            <person name="Hildebrand F."/>
            <person name="Pallen M.J."/>
        </authorList>
    </citation>
    <scope>NUCLEOTIDE SEQUENCE [LARGE SCALE GENOMIC DNA]</scope>
    <source>
        <strain evidence="9 10">Sa2BUA2</strain>
    </source>
</reference>
<evidence type="ECO:0000256" key="4">
    <source>
        <dbReference type="ARBA" id="ARBA00022475"/>
    </source>
</evidence>
<dbReference type="InterPro" id="IPR037294">
    <property type="entry name" value="ABC_BtuC-like"/>
</dbReference>
<dbReference type="SUPFAM" id="SSF81345">
    <property type="entry name" value="ABC transporter involved in vitamin B12 uptake, BtuC"/>
    <property type="match status" value="1"/>
</dbReference>
<feature type="transmembrane region" description="Helical" evidence="8">
    <location>
        <begin position="313"/>
        <end position="331"/>
    </location>
</feature>
<keyword evidence="5 8" id="KW-0812">Transmembrane</keyword>
<feature type="transmembrane region" description="Helical" evidence="8">
    <location>
        <begin position="154"/>
        <end position="174"/>
    </location>
</feature>
<dbReference type="Gene3D" id="1.10.3470.10">
    <property type="entry name" value="ABC transporter involved in vitamin B12 uptake, BtuC"/>
    <property type="match status" value="1"/>
</dbReference>
<evidence type="ECO:0000256" key="8">
    <source>
        <dbReference type="SAM" id="Phobius"/>
    </source>
</evidence>
<feature type="transmembrane region" description="Helical" evidence="8">
    <location>
        <begin position="123"/>
        <end position="142"/>
    </location>
</feature>
<accession>A0ABR8YEX3</accession>
<sequence>MFQTPRTQHRQASAWALGLALLVLLAFASFASGSRTIPLADTWAALTAFDPSQDTHLLVRELRLPRTFLAITVGAALGLAGALMQALTRNPLAEPGLLGVNAGAAFAVAIGLGFFNMRSPYQYMWLGFAGAAATSVLVYLLGRAHDAGTNPVRLVLAGAGLSVMLGAGTKIILIGGPDETITAYAAWASGSLQGRGYDVLPWVLGACLLAALTALPLSRSLDSMSLGADLGRTLGVRIRTTWILGALAILVLAGAATAAAGPIAFLGLAAPHIARMITGPAHRRLLPLSMLLGALLLLFADVVGRVVAAPAEIGAGVMSALVGAPFFIALARRRKLAKL</sequence>
<evidence type="ECO:0000313" key="10">
    <source>
        <dbReference type="Proteomes" id="UP000652763"/>
    </source>
</evidence>
<dbReference type="RefSeq" id="WP_191745657.1">
    <property type="nucleotide sequence ID" value="NZ_JACSQC010000001.1"/>
</dbReference>
<dbReference type="InterPro" id="IPR000522">
    <property type="entry name" value="ABC_transptr_permease_BtuC"/>
</dbReference>
<evidence type="ECO:0000256" key="2">
    <source>
        <dbReference type="ARBA" id="ARBA00007935"/>
    </source>
</evidence>
<keyword evidence="10" id="KW-1185">Reference proteome</keyword>
<evidence type="ECO:0000313" key="9">
    <source>
        <dbReference type="EMBL" id="MBD8042745.1"/>
    </source>
</evidence>
<dbReference type="PANTHER" id="PTHR30472:SF1">
    <property type="entry name" value="FE(3+) DICITRATE TRANSPORT SYSTEM PERMEASE PROTEIN FECC-RELATED"/>
    <property type="match status" value="1"/>
</dbReference>
<keyword evidence="6 8" id="KW-1133">Transmembrane helix</keyword>
<feature type="transmembrane region" description="Helical" evidence="8">
    <location>
        <begin position="67"/>
        <end position="84"/>
    </location>
</feature>
<feature type="transmembrane region" description="Helical" evidence="8">
    <location>
        <begin position="199"/>
        <end position="217"/>
    </location>
</feature>
<dbReference type="CDD" id="cd06550">
    <property type="entry name" value="TM_ABC_iron-siderophores_like"/>
    <property type="match status" value="1"/>
</dbReference>
<feature type="transmembrane region" description="Helical" evidence="8">
    <location>
        <begin position="238"/>
        <end position="256"/>
    </location>
</feature>
<proteinExistence type="inferred from homology"/>
<comment type="subcellular location">
    <subcellularLocation>
        <location evidence="1">Cell membrane</location>
        <topology evidence="1">Multi-pass membrane protein</topology>
    </subcellularLocation>
</comment>
<name>A0ABR8YEX3_9MICC</name>
<feature type="transmembrane region" description="Helical" evidence="8">
    <location>
        <begin position="96"/>
        <end position="117"/>
    </location>
</feature>
<evidence type="ECO:0000256" key="5">
    <source>
        <dbReference type="ARBA" id="ARBA00022692"/>
    </source>
</evidence>
<dbReference type="Proteomes" id="UP000652763">
    <property type="component" value="Unassembled WGS sequence"/>
</dbReference>
<organism evidence="9 10">
    <name type="scientific">Arthrobacter pullicola</name>
    <dbReference type="NCBI Taxonomy" id="2762224"/>
    <lineage>
        <taxon>Bacteria</taxon>
        <taxon>Bacillati</taxon>
        <taxon>Actinomycetota</taxon>
        <taxon>Actinomycetes</taxon>
        <taxon>Micrococcales</taxon>
        <taxon>Micrococcaceae</taxon>
        <taxon>Arthrobacter</taxon>
    </lineage>
</organism>
<comment type="similarity">
    <text evidence="2">Belongs to the binding-protein-dependent transport system permease family. FecCD subfamily.</text>
</comment>
<dbReference type="Pfam" id="PF01032">
    <property type="entry name" value="FecCD"/>
    <property type="match status" value="1"/>
</dbReference>
<evidence type="ECO:0000256" key="7">
    <source>
        <dbReference type="ARBA" id="ARBA00023136"/>
    </source>
</evidence>
<keyword evidence="4" id="KW-1003">Cell membrane</keyword>
<keyword evidence="3" id="KW-0813">Transport</keyword>